<dbReference type="Proteomes" id="UP000244496">
    <property type="component" value="Chromosome"/>
</dbReference>
<dbReference type="Gene3D" id="1.20.1270.360">
    <property type="match status" value="1"/>
</dbReference>
<accession>A0A2S0UL11</accession>
<evidence type="ECO:0000313" key="2">
    <source>
        <dbReference type="EMBL" id="AWB48486.1"/>
    </source>
</evidence>
<reference evidence="2 3" key="1">
    <citation type="submission" date="2018-04" db="EMBL/GenBank/DDBJ databases">
        <title>Genome sequencing of Gemmobacter.</title>
        <authorList>
            <person name="Yi H."/>
            <person name="Baek M.-G."/>
        </authorList>
    </citation>
    <scope>NUCLEOTIDE SEQUENCE [LARGE SCALE GENOMIC DNA]</scope>
    <source>
        <strain evidence="2 3">HYN0069</strain>
    </source>
</reference>
<dbReference type="KEGG" id="geh:HYN69_08145"/>
<dbReference type="RefSeq" id="WP_108435305.1">
    <property type="nucleotide sequence ID" value="NZ_CP028918.1"/>
</dbReference>
<feature type="region of interest" description="Disordered" evidence="1">
    <location>
        <begin position="136"/>
        <end position="178"/>
    </location>
</feature>
<evidence type="ECO:0000313" key="3">
    <source>
        <dbReference type="Proteomes" id="UP000244496"/>
    </source>
</evidence>
<dbReference type="Pfam" id="PF03860">
    <property type="entry name" value="Csp"/>
    <property type="match status" value="1"/>
</dbReference>
<dbReference type="CDD" id="cd08026">
    <property type="entry name" value="DUF326"/>
    <property type="match status" value="1"/>
</dbReference>
<keyword evidence="3" id="KW-1185">Reference proteome</keyword>
<organism evidence="2 3">
    <name type="scientific">Paragemmobacter aquarius</name>
    <dbReference type="NCBI Taxonomy" id="2169400"/>
    <lineage>
        <taxon>Bacteria</taxon>
        <taxon>Pseudomonadati</taxon>
        <taxon>Pseudomonadota</taxon>
        <taxon>Alphaproteobacteria</taxon>
        <taxon>Rhodobacterales</taxon>
        <taxon>Paracoccaceae</taxon>
        <taxon>Paragemmobacter</taxon>
    </lineage>
</organism>
<protein>
    <submittedName>
        <fullName evidence="2">Four-helix bundle copper-binding protein</fullName>
    </submittedName>
</protein>
<dbReference type="PANTHER" id="PTHR37310">
    <property type="entry name" value="CYTOPLASMIC PROTEIN-RELATED"/>
    <property type="match status" value="1"/>
</dbReference>
<gene>
    <name evidence="2" type="ORF">HYN69_08145</name>
</gene>
<dbReference type="OrthoDB" id="5396211at2"/>
<sequence>MRVEEIIAAHPDVKGGTANLLIAAIEETLSCAQTCTSCADACLAEDMVERLRQCVRLCLDCADICATTGLLATRRTGSNAQLIAQMLSVCATACHLCAEECERHATMHDHCRICAEACRACADACQRAIGDVGGGPSDRVVGSAGNDPGQDAGAAIDVPEGMDIGDDGPDGAGRSTAI</sequence>
<evidence type="ECO:0000256" key="1">
    <source>
        <dbReference type="SAM" id="MobiDB-lite"/>
    </source>
</evidence>
<name>A0A2S0UL11_9RHOB</name>
<dbReference type="InterPro" id="IPR044543">
    <property type="entry name" value="YHJQ-like"/>
</dbReference>
<dbReference type="AlphaFoldDB" id="A0A2S0UL11"/>
<proteinExistence type="predicted"/>
<dbReference type="PANTHER" id="PTHR37310:SF1">
    <property type="entry name" value="CYTOPLASMIC PROTEIN"/>
    <property type="match status" value="1"/>
</dbReference>
<dbReference type="InterPro" id="IPR005560">
    <property type="entry name" value="Csp_YhjQ"/>
</dbReference>
<dbReference type="EMBL" id="CP028918">
    <property type="protein sequence ID" value="AWB48486.1"/>
    <property type="molecule type" value="Genomic_DNA"/>
</dbReference>